<dbReference type="Pfam" id="PF18628">
    <property type="entry name" value="P2_N"/>
    <property type="match status" value="1"/>
</dbReference>
<dbReference type="Proteomes" id="UP000231655">
    <property type="component" value="Unassembled WGS sequence"/>
</dbReference>
<feature type="domain" description="Viral coat protein P2 C-terminal" evidence="2">
    <location>
        <begin position="152"/>
        <end position="265"/>
    </location>
</feature>
<organism evidence="4 5">
    <name type="scientific">Pseudooceanicola antarcticus</name>
    <dbReference type="NCBI Taxonomy" id="1247613"/>
    <lineage>
        <taxon>Bacteria</taxon>
        <taxon>Pseudomonadati</taxon>
        <taxon>Pseudomonadota</taxon>
        <taxon>Alphaproteobacteria</taxon>
        <taxon>Rhodobacterales</taxon>
        <taxon>Paracoccaceae</taxon>
        <taxon>Pseudooceanicola</taxon>
    </lineage>
</organism>
<dbReference type="Gene3D" id="2.60.120.730">
    <property type="match status" value="2"/>
</dbReference>
<evidence type="ECO:0000259" key="2">
    <source>
        <dbReference type="Pfam" id="PF25513"/>
    </source>
</evidence>
<evidence type="ECO:0000313" key="5">
    <source>
        <dbReference type="Proteomes" id="UP000231655"/>
    </source>
</evidence>
<evidence type="ECO:0000313" key="3">
    <source>
        <dbReference type="EMBL" id="PJE25768.1"/>
    </source>
</evidence>
<reference evidence="4 5" key="1">
    <citation type="submission" date="2017-09" db="EMBL/GenBank/DDBJ databases">
        <authorList>
            <person name="Ehlers B."/>
            <person name="Leendertz F.H."/>
        </authorList>
    </citation>
    <scope>NUCLEOTIDE SEQUENCE [LARGE SCALE GENOMIC DNA]</scope>
    <source>
        <strain evidence="4 5">CGMCC 1.12662</strain>
    </source>
</reference>
<dbReference type="AlphaFoldDB" id="A0A285IY09"/>
<dbReference type="EMBL" id="OBEA01000004">
    <property type="protein sequence ID" value="SNY52929.1"/>
    <property type="molecule type" value="Genomic_DNA"/>
</dbReference>
<evidence type="ECO:0000313" key="6">
    <source>
        <dbReference type="Proteomes" id="UP000231702"/>
    </source>
</evidence>
<evidence type="ECO:0000313" key="4">
    <source>
        <dbReference type="EMBL" id="SNY52929.1"/>
    </source>
</evidence>
<accession>A0A285IY09</accession>
<name>A0A285IY09_9RHOB</name>
<protein>
    <submittedName>
        <fullName evidence="4">Uncharacterized protein</fullName>
    </submittedName>
</protein>
<sequence length="270" mass="29733">MAKPIKKMPTPLGIGAGQTASVQLPLGLTYERLYIEMNVDAVPRDVPVADWGSYIDEIRLLVDGDTKIQITAADLVKLNKYYGQAMKAGVLPLFLARPWMQTIAGQQQTAYGTKGGITSFSLEMDLADGITVNSLNVYAMQSPGRPFGPHLRMQRYVHNQGVIGEAEISDIMRGGYSMCAMHVTTDDIGEIEILWDNRKILEMSKNIRAAHYDVIDRVPQAGFTHVDFLAENILAEALPMAVSDFRLKADFTATGNFSIYTESVQGRTAV</sequence>
<dbReference type="OrthoDB" id="7363503at2"/>
<dbReference type="InterPro" id="IPR053751">
    <property type="entry name" value="Viral_Major_Capsid_sf"/>
</dbReference>
<proteinExistence type="predicted"/>
<dbReference type="EMBL" id="PGTD01000023">
    <property type="protein sequence ID" value="PJE25768.1"/>
    <property type="molecule type" value="Genomic_DNA"/>
</dbReference>
<feature type="domain" description="Viral coat protein P2 N-terminal" evidence="1">
    <location>
        <begin position="6"/>
        <end position="141"/>
    </location>
</feature>
<dbReference type="Proteomes" id="UP000231702">
    <property type="component" value="Unassembled WGS sequence"/>
</dbReference>
<reference evidence="3 6" key="2">
    <citation type="journal article" date="2018" name="Int. J. Syst. Evol. Microbiol.">
        <title>Pseudooceanicola lipolyticus sp. nov., a marine alphaproteobacterium, reclassification of Oceanicola flagellatus as Pseudooceanicola flagellatus comb. nov. and emended description of the genus Pseudooceanicola.</title>
        <authorList>
            <person name="Huang M.-M."/>
            <person name="Guo L.-L."/>
            <person name="Wu Y.-H."/>
            <person name="Lai Q.-L."/>
            <person name="Shao Z.-Z."/>
            <person name="Wang C.-S."/>
            <person name="Wu M."/>
            <person name="Xu X.-W."/>
        </authorList>
    </citation>
    <scope>NUCLEOTIDE SEQUENCE [LARGE SCALE GENOMIC DNA]</scope>
    <source>
        <strain evidence="3 6">Ar-45</strain>
    </source>
</reference>
<dbReference type="InterPro" id="IPR057915">
    <property type="entry name" value="P2_C"/>
</dbReference>
<gene>
    <name evidence="3" type="ORF">CVM39_18865</name>
    <name evidence="4" type="ORF">SAMN06297129_2444</name>
</gene>
<evidence type="ECO:0000259" key="1">
    <source>
        <dbReference type="Pfam" id="PF18628"/>
    </source>
</evidence>
<dbReference type="RefSeq" id="WP_097146177.1">
    <property type="nucleotide sequence ID" value="NZ_OBEA01000004.1"/>
</dbReference>
<dbReference type="InterPro" id="IPR041377">
    <property type="entry name" value="P2_N"/>
</dbReference>
<keyword evidence="6" id="KW-1185">Reference proteome</keyword>
<dbReference type="Pfam" id="PF25513">
    <property type="entry name" value="P2_C"/>
    <property type="match status" value="1"/>
</dbReference>